<comment type="caution">
    <text evidence="3">The sequence shown here is derived from an EMBL/GenBank/DDBJ whole genome shotgun (WGS) entry which is preliminary data.</text>
</comment>
<feature type="region of interest" description="Disordered" evidence="1">
    <location>
        <begin position="99"/>
        <end position="118"/>
    </location>
</feature>
<dbReference type="EMBL" id="AKGD01000004">
    <property type="protein sequence ID" value="EIT67957.1"/>
    <property type="molecule type" value="Genomic_DNA"/>
</dbReference>
<dbReference type="STRING" id="1172194.WQQ_43920"/>
<sequence>MSLSELPLWLAWLVAIIAIAGAAMSLIGAIGLGRLASFYDRVHAPTLGTTLGTLLVLTASIVLFSWIEQKLVLRDLLIGLFLTLTTPVTLILLVRASVHRDRSEGHEDVPGQKDGGSV</sequence>
<evidence type="ECO:0008006" key="5">
    <source>
        <dbReference type="Google" id="ProtNLM"/>
    </source>
</evidence>
<organism evidence="3 4">
    <name type="scientific">Hydrocarboniphaga effusa AP103</name>
    <dbReference type="NCBI Taxonomy" id="1172194"/>
    <lineage>
        <taxon>Bacteria</taxon>
        <taxon>Pseudomonadati</taxon>
        <taxon>Pseudomonadota</taxon>
        <taxon>Gammaproteobacteria</taxon>
        <taxon>Nevskiales</taxon>
        <taxon>Nevskiaceae</taxon>
        <taxon>Hydrocarboniphaga</taxon>
    </lineage>
</organism>
<dbReference type="PATRIC" id="fig|1172194.4.peg.4257"/>
<reference evidence="3 4" key="1">
    <citation type="journal article" date="2012" name="J. Bacteriol.">
        <title>Genome Sequence of n-Alkane-Degrading Hydrocarboniphaga effusa Strain AP103T (ATCC BAA-332T).</title>
        <authorList>
            <person name="Chang H.K."/>
            <person name="Zylstra G.J."/>
            <person name="Chae J.C."/>
        </authorList>
    </citation>
    <scope>NUCLEOTIDE SEQUENCE [LARGE SCALE GENOMIC DNA]</scope>
    <source>
        <strain evidence="3 4">AP103</strain>
    </source>
</reference>
<feature type="transmembrane region" description="Helical" evidence="2">
    <location>
        <begin position="44"/>
        <end position="64"/>
    </location>
</feature>
<keyword evidence="2" id="KW-0812">Transmembrane</keyword>
<feature type="compositionally biased region" description="Basic and acidic residues" evidence="1">
    <location>
        <begin position="99"/>
        <end position="111"/>
    </location>
</feature>
<evidence type="ECO:0000313" key="3">
    <source>
        <dbReference type="EMBL" id="EIT67957.1"/>
    </source>
</evidence>
<protein>
    <recommendedName>
        <fullName evidence="5">Monovalent cation/proton antiporter, MnhG/PhaG subunit</fullName>
    </recommendedName>
</protein>
<gene>
    <name evidence="3" type="ORF">WQQ_43920</name>
</gene>
<proteinExistence type="predicted"/>
<dbReference type="Proteomes" id="UP000003704">
    <property type="component" value="Unassembled WGS sequence"/>
</dbReference>
<dbReference type="PANTHER" id="PTHR34703">
    <property type="entry name" value="ANTIPORTER SUBUNIT MNHG2-RELATED"/>
    <property type="match status" value="1"/>
</dbReference>
<dbReference type="Pfam" id="PF03334">
    <property type="entry name" value="PhaG_MnhG_YufB"/>
    <property type="match status" value="1"/>
</dbReference>
<feature type="transmembrane region" description="Helical" evidence="2">
    <location>
        <begin position="76"/>
        <end position="94"/>
    </location>
</feature>
<dbReference type="PANTHER" id="PTHR34703:SF1">
    <property type="entry name" value="ANTIPORTER SUBUNIT MNHG2-RELATED"/>
    <property type="match status" value="1"/>
</dbReference>
<dbReference type="GO" id="GO:0015385">
    <property type="term" value="F:sodium:proton antiporter activity"/>
    <property type="evidence" value="ECO:0007669"/>
    <property type="project" value="TreeGrafter"/>
</dbReference>
<dbReference type="AlphaFoldDB" id="I7Z8J8"/>
<evidence type="ECO:0000256" key="2">
    <source>
        <dbReference type="SAM" id="Phobius"/>
    </source>
</evidence>
<dbReference type="InterPro" id="IPR005133">
    <property type="entry name" value="PhaG_MnhG_YufB"/>
</dbReference>
<accession>I7Z8J8</accession>
<keyword evidence="2" id="KW-0472">Membrane</keyword>
<name>I7Z8J8_9GAMM</name>
<feature type="transmembrane region" description="Helical" evidence="2">
    <location>
        <begin position="6"/>
        <end position="32"/>
    </location>
</feature>
<keyword evidence="2" id="KW-1133">Transmembrane helix</keyword>
<keyword evidence="4" id="KW-1185">Reference proteome</keyword>
<evidence type="ECO:0000256" key="1">
    <source>
        <dbReference type="SAM" id="MobiDB-lite"/>
    </source>
</evidence>
<dbReference type="NCBIfam" id="TIGR01300">
    <property type="entry name" value="CPA3_mnhG_phaG"/>
    <property type="match status" value="1"/>
</dbReference>
<evidence type="ECO:0000313" key="4">
    <source>
        <dbReference type="Proteomes" id="UP000003704"/>
    </source>
</evidence>
<dbReference type="RefSeq" id="WP_007187327.1">
    <property type="nucleotide sequence ID" value="NZ_AKGD01000004.1"/>
</dbReference>